<sequence length="135" mass="14156">MGNKRAWERGERGEERGGDDASPFRAEGGDAAHGGGGSSLKRSLRLRAGTGRLPPLHPQGRDSCQPRTARSVTERRLGNRREDCQCFAARGCLVAPALDPSSTCREVARRGGERGRPSRGGVTPFGGGAGGGAHH</sequence>
<reference evidence="1" key="1">
    <citation type="submission" date="2019-11" db="EMBL/GenBank/DDBJ databases">
        <title>Nori genome reveals adaptations in red seaweeds to the harsh intertidal environment.</title>
        <authorList>
            <person name="Wang D."/>
            <person name="Mao Y."/>
        </authorList>
    </citation>
    <scope>NUCLEOTIDE SEQUENCE</scope>
    <source>
        <tissue evidence="1">Gametophyte</tissue>
    </source>
</reference>
<name>A0ACC3BM86_PYRYE</name>
<organism evidence="1 2">
    <name type="scientific">Pyropia yezoensis</name>
    <name type="common">Susabi-nori</name>
    <name type="synonym">Porphyra yezoensis</name>
    <dbReference type="NCBI Taxonomy" id="2788"/>
    <lineage>
        <taxon>Eukaryota</taxon>
        <taxon>Rhodophyta</taxon>
        <taxon>Bangiophyceae</taxon>
        <taxon>Bangiales</taxon>
        <taxon>Bangiaceae</taxon>
        <taxon>Pyropia</taxon>
    </lineage>
</organism>
<evidence type="ECO:0000313" key="1">
    <source>
        <dbReference type="EMBL" id="KAK1858851.1"/>
    </source>
</evidence>
<protein>
    <submittedName>
        <fullName evidence="1">Uncharacterized protein</fullName>
    </submittedName>
</protein>
<accession>A0ACC3BM86</accession>
<evidence type="ECO:0000313" key="2">
    <source>
        <dbReference type="Proteomes" id="UP000798662"/>
    </source>
</evidence>
<gene>
    <name evidence="1" type="ORF">I4F81_001451</name>
</gene>
<dbReference type="EMBL" id="CM020618">
    <property type="protein sequence ID" value="KAK1858851.1"/>
    <property type="molecule type" value="Genomic_DNA"/>
</dbReference>
<proteinExistence type="predicted"/>
<dbReference type="Proteomes" id="UP000798662">
    <property type="component" value="Chromosome 1"/>
</dbReference>
<comment type="caution">
    <text evidence="1">The sequence shown here is derived from an EMBL/GenBank/DDBJ whole genome shotgun (WGS) entry which is preliminary data.</text>
</comment>
<keyword evidence="2" id="KW-1185">Reference proteome</keyword>